<dbReference type="SUPFAM" id="SSF103491">
    <property type="entry name" value="Preprotein translocase SecY subunit"/>
    <property type="match status" value="1"/>
</dbReference>
<name>A0A8J6HWJ1_9FIRM</name>
<evidence type="ECO:0000256" key="7">
    <source>
        <dbReference type="ARBA" id="ARBA00023010"/>
    </source>
</evidence>
<evidence type="ECO:0000256" key="11">
    <source>
        <dbReference type="RuleBase" id="RU004349"/>
    </source>
</evidence>
<organism evidence="12 13">
    <name type="scientific">Capillibacterium thermochitinicola</name>
    <dbReference type="NCBI Taxonomy" id="2699427"/>
    <lineage>
        <taxon>Bacteria</taxon>
        <taxon>Bacillati</taxon>
        <taxon>Bacillota</taxon>
        <taxon>Capillibacterium</taxon>
    </lineage>
</organism>
<dbReference type="RefSeq" id="WP_181338991.1">
    <property type="nucleotide sequence ID" value="NZ_JAAKDE010000004.1"/>
</dbReference>
<evidence type="ECO:0000256" key="3">
    <source>
        <dbReference type="ARBA" id="ARBA00022448"/>
    </source>
</evidence>
<dbReference type="GO" id="GO:0006605">
    <property type="term" value="P:protein targeting"/>
    <property type="evidence" value="ECO:0007669"/>
    <property type="project" value="UniProtKB-UniRule"/>
</dbReference>
<dbReference type="Pfam" id="PF00344">
    <property type="entry name" value="SecY"/>
    <property type="match status" value="1"/>
</dbReference>
<feature type="transmembrane region" description="Helical" evidence="10">
    <location>
        <begin position="351"/>
        <end position="373"/>
    </location>
</feature>
<dbReference type="InterPro" id="IPR002208">
    <property type="entry name" value="SecY/SEC61-alpha"/>
</dbReference>
<dbReference type="InterPro" id="IPR026593">
    <property type="entry name" value="SecY"/>
</dbReference>
<keyword evidence="13" id="KW-1185">Reference proteome</keyword>
<feature type="transmembrane region" description="Helical" evidence="10">
    <location>
        <begin position="18"/>
        <end position="36"/>
    </location>
</feature>
<keyword evidence="5 10" id="KW-0653">Protein transport</keyword>
<dbReference type="AlphaFoldDB" id="A0A8J6HWJ1"/>
<dbReference type="Proteomes" id="UP000657177">
    <property type="component" value="Unassembled WGS sequence"/>
</dbReference>
<feature type="transmembrane region" description="Helical" evidence="10">
    <location>
        <begin position="201"/>
        <end position="221"/>
    </location>
</feature>
<sequence length="417" mass="45733">MWESIKTAFRIPEIRKKIWWTVFLLAVFRLGSYIVVPGMSSFDLGEHGLFSLLDMFSGGALSNMSLFALGVQPYITSSIIINLLTVVIPGWQELSKEGPEGRRVLARYTKYGTVILGLIQAFAITMNFRGAMDDPNSVGSLLSIVLIMTAGTVFLTWLGEHISERGIGNGVSMLIFAGIVARFVPDAVLTLQTVGEGGPSLIGLILFLILSVLIVAFVVIVTQGERKIPVQYAKRVVGRKMYGGQATHMPLRVNQVGVIPVIFASSVLAFPVTIATFFPPESGFIKFVQKFLFPGQPIYLVLYAIFIFLFSYFYTAVTFNPMEVADNLKKYGGFIPGIRPGRPTAEYLDKILTRITTAGALFLTFVALLPYLLGPLTGIRQIGFGGTSLLIAVGVAIDTMKQIEAQLVMRQYEGFLK</sequence>
<evidence type="ECO:0000256" key="5">
    <source>
        <dbReference type="ARBA" id="ARBA00022927"/>
    </source>
</evidence>
<dbReference type="GO" id="GO:0065002">
    <property type="term" value="P:intracellular protein transmembrane transport"/>
    <property type="evidence" value="ECO:0007669"/>
    <property type="project" value="UniProtKB-UniRule"/>
</dbReference>
<keyword evidence="10" id="KW-1003">Cell membrane</keyword>
<dbReference type="InterPro" id="IPR023201">
    <property type="entry name" value="SecY_dom_sf"/>
</dbReference>
<feature type="transmembrane region" description="Helical" evidence="10">
    <location>
        <begin position="138"/>
        <end position="158"/>
    </location>
</feature>
<keyword evidence="6 10" id="KW-1133">Transmembrane helix</keyword>
<evidence type="ECO:0000313" key="12">
    <source>
        <dbReference type="EMBL" id="MBA2132552.1"/>
    </source>
</evidence>
<gene>
    <name evidence="10 12" type="primary">secY</name>
    <name evidence="12" type="ORF">G5B42_03210</name>
</gene>
<dbReference type="FunFam" id="1.10.3370.10:FF:000001">
    <property type="entry name" value="Preprotein translocase subunit SecY"/>
    <property type="match status" value="1"/>
</dbReference>
<evidence type="ECO:0000256" key="8">
    <source>
        <dbReference type="ARBA" id="ARBA00023136"/>
    </source>
</evidence>
<evidence type="ECO:0000256" key="10">
    <source>
        <dbReference type="HAMAP-Rule" id="MF_01465"/>
    </source>
</evidence>
<evidence type="ECO:0000256" key="2">
    <source>
        <dbReference type="ARBA" id="ARBA00005751"/>
    </source>
</evidence>
<dbReference type="NCBIfam" id="TIGR00967">
    <property type="entry name" value="3a0501s007"/>
    <property type="match status" value="1"/>
</dbReference>
<keyword evidence="8 10" id="KW-0472">Membrane</keyword>
<feature type="transmembrane region" description="Helical" evidence="10">
    <location>
        <begin position="379"/>
        <end position="400"/>
    </location>
</feature>
<dbReference type="GO" id="GO:0005886">
    <property type="term" value="C:plasma membrane"/>
    <property type="evidence" value="ECO:0007669"/>
    <property type="project" value="UniProtKB-SubCell"/>
</dbReference>
<feature type="transmembrane region" description="Helical" evidence="10">
    <location>
        <begin position="74"/>
        <end position="91"/>
    </location>
</feature>
<comment type="caution">
    <text evidence="12">The sequence shown here is derived from an EMBL/GenBank/DDBJ whole genome shotgun (WGS) entry which is preliminary data.</text>
</comment>
<keyword evidence="3 10" id="KW-0813">Transport</keyword>
<feature type="transmembrane region" description="Helical" evidence="10">
    <location>
        <begin position="111"/>
        <end position="132"/>
    </location>
</feature>
<feature type="transmembrane region" description="Helical" evidence="10">
    <location>
        <begin position="170"/>
        <end position="189"/>
    </location>
</feature>
<keyword evidence="7 10" id="KW-0811">Translocation</keyword>
<protein>
    <recommendedName>
        <fullName evidence="9 10">Protein translocase subunit SecY</fullName>
    </recommendedName>
</protein>
<dbReference type="HAMAP" id="MF_01465">
    <property type="entry name" value="SecY"/>
    <property type="match status" value="1"/>
</dbReference>
<accession>A0A8J6HWJ1</accession>
<evidence type="ECO:0000256" key="1">
    <source>
        <dbReference type="ARBA" id="ARBA00004141"/>
    </source>
</evidence>
<evidence type="ECO:0000256" key="9">
    <source>
        <dbReference type="ARBA" id="ARBA00039733"/>
    </source>
</evidence>
<evidence type="ECO:0000256" key="6">
    <source>
        <dbReference type="ARBA" id="ARBA00022989"/>
    </source>
</evidence>
<keyword evidence="4 10" id="KW-0812">Transmembrane</keyword>
<dbReference type="PRINTS" id="PR00303">
    <property type="entry name" value="SECYTRNLCASE"/>
</dbReference>
<comment type="subunit">
    <text evidence="10">Component of the Sec protein translocase complex. Heterotrimer consisting of SecY, SecE and SecG subunits. The heterotrimers can form oligomers, although 1 heterotrimer is thought to be able to translocate proteins. Interacts with the ribosome. Interacts with SecDF, and other proteins may be involved. Interacts with SecA.</text>
</comment>
<evidence type="ECO:0000313" key="13">
    <source>
        <dbReference type="Proteomes" id="UP000657177"/>
    </source>
</evidence>
<dbReference type="GO" id="GO:0043952">
    <property type="term" value="P:protein transport by the Sec complex"/>
    <property type="evidence" value="ECO:0007669"/>
    <property type="project" value="UniProtKB-UniRule"/>
</dbReference>
<reference evidence="12" key="1">
    <citation type="submission" date="2020-06" db="EMBL/GenBank/DDBJ databases">
        <title>Novel chitinolytic bacterium.</title>
        <authorList>
            <person name="Ungkulpasvich U."/>
            <person name="Kosugi A."/>
            <person name="Uke A."/>
        </authorList>
    </citation>
    <scope>NUCLEOTIDE SEQUENCE</scope>
    <source>
        <strain evidence="12">UUS1-1</strain>
    </source>
</reference>
<dbReference type="EMBL" id="JAAKDE010000004">
    <property type="protein sequence ID" value="MBA2132552.1"/>
    <property type="molecule type" value="Genomic_DNA"/>
</dbReference>
<dbReference type="PIRSF" id="PIRSF004557">
    <property type="entry name" value="SecY"/>
    <property type="match status" value="1"/>
</dbReference>
<comment type="similarity">
    <text evidence="2 10 11">Belongs to the SecY/SEC61-alpha family.</text>
</comment>
<proteinExistence type="inferred from homology"/>
<feature type="transmembrane region" description="Helical" evidence="10">
    <location>
        <begin position="256"/>
        <end position="278"/>
    </location>
</feature>
<comment type="subcellular location">
    <subcellularLocation>
        <location evidence="10">Cell membrane</location>
        <topology evidence="10">Multi-pass membrane protein</topology>
    </subcellularLocation>
    <subcellularLocation>
        <location evidence="1">Membrane</location>
        <topology evidence="1">Multi-pass membrane protein</topology>
    </subcellularLocation>
</comment>
<dbReference type="Gene3D" id="1.10.3370.10">
    <property type="entry name" value="SecY subunit domain"/>
    <property type="match status" value="1"/>
</dbReference>
<comment type="function">
    <text evidence="10">The central subunit of the protein translocation channel SecYEG. Consists of two halves formed by TMs 1-5 and 6-10. These two domains form a lateral gate at the front which open onto the bilayer between TMs 2 and 7, and are clamped together by SecE at the back. The channel is closed by both a pore ring composed of hydrophobic SecY resides and a short helix (helix 2A) on the extracellular side of the membrane which forms a plug. The plug probably moves laterally to allow the channel to open. The ring and the pore may move independently.</text>
</comment>
<evidence type="ECO:0000256" key="4">
    <source>
        <dbReference type="ARBA" id="ARBA00022692"/>
    </source>
</evidence>
<dbReference type="PANTHER" id="PTHR10906">
    <property type="entry name" value="SECY/SEC61-ALPHA FAMILY MEMBER"/>
    <property type="match status" value="1"/>
</dbReference>
<feature type="transmembrane region" description="Helical" evidence="10">
    <location>
        <begin position="298"/>
        <end position="319"/>
    </location>
</feature>